<reference evidence="2" key="1">
    <citation type="submission" date="2019-08" db="EMBL/GenBank/DDBJ databases">
        <authorList>
            <person name="Kucharzyk K."/>
            <person name="Murdoch R.W."/>
            <person name="Higgins S."/>
            <person name="Loffler F."/>
        </authorList>
    </citation>
    <scope>NUCLEOTIDE SEQUENCE</scope>
</reference>
<sequence>MRAYSRIIKVARTISDLSGEDDVGVPAMAEAIQYRLIDSKYWGDAHG</sequence>
<proteinExistence type="predicted"/>
<gene>
    <name evidence="2" type="ORF">SDC9_170399</name>
</gene>
<comment type="caution">
    <text evidence="2">The sequence shown here is derived from an EMBL/GenBank/DDBJ whole genome shotgun (WGS) entry which is preliminary data.</text>
</comment>
<evidence type="ECO:0000259" key="1">
    <source>
        <dbReference type="Pfam" id="PF13335"/>
    </source>
</evidence>
<organism evidence="2">
    <name type="scientific">bioreactor metagenome</name>
    <dbReference type="NCBI Taxonomy" id="1076179"/>
    <lineage>
        <taxon>unclassified sequences</taxon>
        <taxon>metagenomes</taxon>
        <taxon>ecological metagenomes</taxon>
    </lineage>
</organism>
<dbReference type="Pfam" id="PF13335">
    <property type="entry name" value="Mg_chelatase_C"/>
    <property type="match status" value="1"/>
</dbReference>
<dbReference type="InterPro" id="IPR025158">
    <property type="entry name" value="Mg_chelat-rel_C"/>
</dbReference>
<dbReference type="EMBL" id="VSSQ01071403">
    <property type="protein sequence ID" value="MPN23014.1"/>
    <property type="molecule type" value="Genomic_DNA"/>
</dbReference>
<name>A0A645GGK8_9ZZZZ</name>
<protein>
    <recommendedName>
        <fullName evidence="1">Mg chelatase-related protein C-terminal domain-containing protein</fullName>
    </recommendedName>
</protein>
<evidence type="ECO:0000313" key="2">
    <source>
        <dbReference type="EMBL" id="MPN23014.1"/>
    </source>
</evidence>
<dbReference type="AlphaFoldDB" id="A0A645GGK8"/>
<feature type="domain" description="Mg chelatase-related protein C-terminal" evidence="1">
    <location>
        <begin position="1"/>
        <end position="35"/>
    </location>
</feature>
<accession>A0A645GGK8</accession>